<keyword evidence="1" id="KW-0472">Membrane</keyword>
<keyword evidence="1" id="KW-1133">Transmembrane helix</keyword>
<proteinExistence type="predicted"/>
<reference evidence="2" key="1">
    <citation type="submission" date="2014-11" db="EMBL/GenBank/DDBJ databases">
        <authorList>
            <person name="Amaro Gonzalez C."/>
        </authorList>
    </citation>
    <scope>NUCLEOTIDE SEQUENCE</scope>
</reference>
<evidence type="ECO:0000256" key="1">
    <source>
        <dbReference type="SAM" id="Phobius"/>
    </source>
</evidence>
<protein>
    <submittedName>
        <fullName evidence="2">Uncharacterized protein</fullName>
    </submittedName>
</protein>
<feature type="transmembrane region" description="Helical" evidence="1">
    <location>
        <begin position="6"/>
        <end position="26"/>
    </location>
</feature>
<dbReference type="EMBL" id="GBXM01087835">
    <property type="protein sequence ID" value="JAH20742.1"/>
    <property type="molecule type" value="Transcribed_RNA"/>
</dbReference>
<reference evidence="2" key="2">
    <citation type="journal article" date="2015" name="Fish Shellfish Immunol.">
        <title>Early steps in the European eel (Anguilla anguilla)-Vibrio vulnificus interaction in the gills: Role of the RtxA13 toxin.</title>
        <authorList>
            <person name="Callol A."/>
            <person name="Pajuelo D."/>
            <person name="Ebbesson L."/>
            <person name="Teles M."/>
            <person name="MacKenzie S."/>
            <person name="Amaro C."/>
        </authorList>
    </citation>
    <scope>NUCLEOTIDE SEQUENCE</scope>
</reference>
<organism evidence="2">
    <name type="scientific">Anguilla anguilla</name>
    <name type="common">European freshwater eel</name>
    <name type="synonym">Muraena anguilla</name>
    <dbReference type="NCBI Taxonomy" id="7936"/>
    <lineage>
        <taxon>Eukaryota</taxon>
        <taxon>Metazoa</taxon>
        <taxon>Chordata</taxon>
        <taxon>Craniata</taxon>
        <taxon>Vertebrata</taxon>
        <taxon>Euteleostomi</taxon>
        <taxon>Actinopterygii</taxon>
        <taxon>Neopterygii</taxon>
        <taxon>Teleostei</taxon>
        <taxon>Anguilliformes</taxon>
        <taxon>Anguillidae</taxon>
        <taxon>Anguilla</taxon>
    </lineage>
</organism>
<keyword evidence="1" id="KW-0812">Transmembrane</keyword>
<name>A0A0E9QWC3_ANGAN</name>
<evidence type="ECO:0000313" key="2">
    <source>
        <dbReference type="EMBL" id="JAH20742.1"/>
    </source>
</evidence>
<dbReference type="AlphaFoldDB" id="A0A0E9QWC3"/>
<accession>A0A0E9QWC3</accession>
<sequence>MSFNYTTHTALQLSFLLLLIPSLIVGEF</sequence>